<feature type="transmembrane region" description="Helical" evidence="1">
    <location>
        <begin position="213"/>
        <end position="236"/>
    </location>
</feature>
<evidence type="ECO:0000313" key="2">
    <source>
        <dbReference type="EMBL" id="ADU96404.1"/>
    </source>
</evidence>
<dbReference type="HOGENOM" id="CLU_834021_0_0_0"/>
<dbReference type="AlphaFoldDB" id="E8T566"/>
<organism evidence="2 3">
    <name type="scientific">Thermovibrio ammonificans (strain DSM 15698 / JCM 12110 / HB-1)</name>
    <dbReference type="NCBI Taxonomy" id="648996"/>
    <lineage>
        <taxon>Bacteria</taxon>
        <taxon>Pseudomonadati</taxon>
        <taxon>Aquificota</taxon>
        <taxon>Aquificia</taxon>
        <taxon>Desulfurobacteriales</taxon>
        <taxon>Desulfurobacteriaceae</taxon>
        <taxon>Thermovibrio</taxon>
    </lineage>
</organism>
<dbReference type="STRING" id="648996.Theam_0432"/>
<dbReference type="RefSeq" id="WP_013537190.1">
    <property type="nucleotide sequence ID" value="NC_014926.1"/>
</dbReference>
<dbReference type="eggNOG" id="ENOG5033ZS9">
    <property type="taxonomic scope" value="Bacteria"/>
</dbReference>
<protein>
    <submittedName>
        <fullName evidence="2">Uncharacterized protein</fullName>
    </submittedName>
</protein>
<name>E8T566_THEA1</name>
<gene>
    <name evidence="2" type="ordered locus">Theam_0432</name>
</gene>
<reference evidence="2" key="1">
    <citation type="submission" date="2011-01" db="EMBL/GenBank/DDBJ databases">
        <title>Complete sequence of chromosome of Thermovibrio ammonificans HB-1.</title>
        <authorList>
            <consortium name="US DOE Joint Genome Institute"/>
            <person name="Lucas S."/>
            <person name="Copeland A."/>
            <person name="Lapidus A."/>
            <person name="Cheng J.-F."/>
            <person name="Goodwin L."/>
            <person name="Pitluck S."/>
            <person name="Davenport K."/>
            <person name="Detter J.C."/>
            <person name="Han C."/>
            <person name="Tapia R."/>
            <person name="Land M."/>
            <person name="Hauser L."/>
            <person name="Kyrpides N."/>
            <person name="Ivanova N."/>
            <person name="Ovchinnikova G."/>
            <person name="Vetriani C."/>
            <person name="Woyke T."/>
        </authorList>
    </citation>
    <scope>NUCLEOTIDE SEQUENCE [LARGE SCALE GENOMIC DNA]</scope>
    <source>
        <strain evidence="2">HB-1</strain>
    </source>
</reference>
<dbReference type="EMBL" id="CP002444">
    <property type="protein sequence ID" value="ADU96404.1"/>
    <property type="molecule type" value="Genomic_DNA"/>
</dbReference>
<dbReference type="Proteomes" id="UP000006362">
    <property type="component" value="Chromosome"/>
</dbReference>
<keyword evidence="3" id="KW-1185">Reference proteome</keyword>
<evidence type="ECO:0000313" key="3">
    <source>
        <dbReference type="Proteomes" id="UP000006362"/>
    </source>
</evidence>
<sequence>MEIRRIEGIIPVEAVSRNLPVKWENFSYRQMRQLLSLVSKGEQKGKGEFEDIIRATFLGYTPEGKAKLRSGKLTLIADVKLPVELQEGQELLLRLKEVSPKLVFSLVSAGVSPKELSKFVASVLGKLLKGEPLPLNAVFTPAVVTYLEELFKKELPQLAPAFGEFKEALLKGDPAAAVSRYALVGLLLLIDNFEQFKPRLPRWVTKEKLTELLNTLLGVYALYLVTGTVIVPLLTVSDFKGRLFVKREGELFKALLELETPKGELKALLKLLGYELSVDLWAEEPLKELLRPEELAAELESVGFKVVYCKFSPGELHPREEGFLKGSSFEFLA</sequence>
<accession>E8T566</accession>
<dbReference type="KEGG" id="tam:Theam_0432"/>
<keyword evidence="1" id="KW-0472">Membrane</keyword>
<keyword evidence="1" id="KW-0812">Transmembrane</keyword>
<keyword evidence="1" id="KW-1133">Transmembrane helix</keyword>
<dbReference type="OrthoDB" id="14385at2"/>
<proteinExistence type="predicted"/>
<evidence type="ECO:0000256" key="1">
    <source>
        <dbReference type="SAM" id="Phobius"/>
    </source>
</evidence>